<dbReference type="RefSeq" id="WP_338399396.1">
    <property type="nucleotide sequence ID" value="NZ_AP025298.1"/>
</dbReference>
<feature type="coiled-coil region" evidence="1">
    <location>
        <begin position="370"/>
        <end position="442"/>
    </location>
</feature>
<feature type="coiled-coil region" evidence="1">
    <location>
        <begin position="240"/>
        <end position="334"/>
    </location>
</feature>
<keyword evidence="3" id="KW-1185">Reference proteome</keyword>
<feature type="coiled-coil region" evidence="1">
    <location>
        <begin position="599"/>
        <end position="801"/>
    </location>
</feature>
<sequence>MRYLNKVIFINSASVKFASVELDGNVHLIGTQGVGKSTLLRAILYFYNVNGSGLGIPSGPTSKSFTDYYLPFGNSYLVYEVKKETGTYCVMAFKHRSGIAFRFIDAPFQEKLFMDTDGAVFERWDQVQKALLTEKISYSKIVSQNNQFRDIIYGNGKQGLGFKKYAIMESRKYGNIPKTIQSIFLNAKLDADFIKKTIISSLDNEDHQIDLMAYNKHLETFDRQMQDIRGFNEPRCQNICKKIEEQRKEYSRQLGAMSETAEQFQRLYHLYQQQSPLQKQWLSDLEQGSRELGQKIEDCKRQYAQQRSELDGQLGGVRNKIEEAKRYLKEYEAMDIQSIIDQVKQAPVLQNEKSGLENKKAVLLEQSTEIAQQFNNLQLAEEQKLSAQKNQLKEQEIVLDKQLLRAKEELNVQKQQQADDLRDRQQEKVAVLDADMEQANQQKTDQQVKVEAVKHHSFFQAEREAVQGKRATLTADVQQKSQLLAELKQEQSQLKGQFALDDRELKYGHQQKEDALKKHQQSAQEFLDLWQQKLDDSKDSFYAWLDEHQPHWQSNIGKVVREEVLFSKQVEAQLDAAASGSFFGVALNVDQLPDGNYSQENMHQQIKQGEKQLQDLAQEHQQLVGEFELSAQKLQAAFNKKNGALTTQIDTLTYEHQQAQRKIRDAEAELKSLEERATVEKQEKIAEAQEQLSFAKSKVEQLKGQKSALASQLKADLQALRTRFDEEEKQLIEATEEEREGLQAKAHQAELAFEQTTKKLLAERDQALASKGVDTEQVGRIEAEIKELDRQLQQIEGHKETVLIYQSRKRDLLDHLPKFEREELALQSKLIETEQDFVTQEKDFIRQLSDRKQQTEQQRKVCDHISEGILVYQKQFENGSLYQYLKSENMVIDTEETDHSADLSRRKIDLQEKASVYLLQLHELESHREAALDGLKKQTNRFFTCVDQDNIFSLRQPPLETEKLLNFAKELRQFIAENKIKLFEERSSERFTHIINSIGKETGELVNLTGKVQRIIQKVNRDFTEKNFVGAVKKIEMKVEDSRNALVVLLKEIKAYNDENQYAMGSMNLFSDASGSQGEKVSDLLGRLNKVLANEKREKLDLSDAFELMFRVEENQNDTGWVERLSSVGSDGTDILVKAMVYIMLLNVYKDDSSKKFKDFKLHCMMDEIGKLHPNNVKGILKFANDRNILLINGSPTESNPLSYRHIYRLDKNHQTNHTMVTKIISNKQSALA</sequence>
<keyword evidence="1" id="KW-0175">Coiled coil</keyword>
<evidence type="ECO:0000313" key="2">
    <source>
        <dbReference type="EMBL" id="BDD02107.1"/>
    </source>
</evidence>
<dbReference type="InterPro" id="IPR027417">
    <property type="entry name" value="P-loop_NTPase"/>
</dbReference>
<keyword evidence="2" id="KW-0547">Nucleotide-binding</keyword>
<keyword evidence="2" id="KW-0067">ATP-binding</keyword>
<dbReference type="Proteomes" id="UP001354989">
    <property type="component" value="Plasmid pPP6"/>
</dbReference>
<name>A0ABN6LG72_9BACT</name>
<feature type="coiled-coil region" evidence="1">
    <location>
        <begin position="470"/>
        <end position="497"/>
    </location>
</feature>
<evidence type="ECO:0000313" key="3">
    <source>
        <dbReference type="Proteomes" id="UP001354989"/>
    </source>
</evidence>
<dbReference type="EMBL" id="AP025298">
    <property type="protein sequence ID" value="BDD02107.1"/>
    <property type="molecule type" value="Genomic_DNA"/>
</dbReference>
<evidence type="ECO:0000256" key="1">
    <source>
        <dbReference type="SAM" id="Coils"/>
    </source>
</evidence>
<organism evidence="2 3">
    <name type="scientific">Persicobacter psychrovividus</name>
    <dbReference type="NCBI Taxonomy" id="387638"/>
    <lineage>
        <taxon>Bacteria</taxon>
        <taxon>Pseudomonadati</taxon>
        <taxon>Bacteroidota</taxon>
        <taxon>Cytophagia</taxon>
        <taxon>Cytophagales</taxon>
        <taxon>Persicobacteraceae</taxon>
        <taxon>Persicobacter</taxon>
    </lineage>
</organism>
<reference evidence="2 3" key="1">
    <citation type="submission" date="2021-12" db="EMBL/GenBank/DDBJ databases">
        <title>Genome sequencing of bacteria with rrn-lacking chromosome and rrn-plasmid.</title>
        <authorList>
            <person name="Anda M."/>
            <person name="Iwasaki W."/>
        </authorList>
    </citation>
    <scope>NUCLEOTIDE SEQUENCE [LARGE SCALE GENOMIC DNA]</scope>
    <source>
        <strain evidence="2 3">NBRC 101262</strain>
        <plasmid evidence="2 3">pPP6</plasmid>
    </source>
</reference>
<accession>A0ABN6LG72</accession>
<gene>
    <name evidence="2" type="ORF">PEPS_43870</name>
</gene>
<dbReference type="GO" id="GO:0005524">
    <property type="term" value="F:ATP binding"/>
    <property type="evidence" value="ECO:0007669"/>
    <property type="project" value="UniProtKB-KW"/>
</dbReference>
<geneLocation type="plasmid" evidence="2 3">
    <name>pPP6</name>
</geneLocation>
<dbReference type="SUPFAM" id="SSF52540">
    <property type="entry name" value="P-loop containing nucleoside triphosphate hydrolases"/>
    <property type="match status" value="1"/>
</dbReference>
<proteinExistence type="predicted"/>
<protein>
    <submittedName>
        <fullName evidence="2">ATP-binding protein</fullName>
    </submittedName>
</protein>
<keyword evidence="2" id="KW-0614">Plasmid</keyword>
<dbReference type="Pfam" id="PF12128">
    <property type="entry name" value="DUF3584"/>
    <property type="match status" value="1"/>
</dbReference>
<dbReference type="InterPro" id="IPR021979">
    <property type="entry name" value="DUF3584"/>
</dbReference>